<accession>A0A9W6Y0L0</accession>
<reference evidence="2" key="1">
    <citation type="submission" date="2023-04" db="EMBL/GenBank/DDBJ databases">
        <title>Phytophthora fragariaefolia NBRC 109709.</title>
        <authorList>
            <person name="Ichikawa N."/>
            <person name="Sato H."/>
            <person name="Tonouchi N."/>
        </authorList>
    </citation>
    <scope>NUCLEOTIDE SEQUENCE</scope>
    <source>
        <strain evidence="2">NBRC 109709</strain>
    </source>
</reference>
<comment type="caution">
    <text evidence="2">The sequence shown here is derived from an EMBL/GenBank/DDBJ whole genome shotgun (WGS) entry which is preliminary data.</text>
</comment>
<dbReference type="PANTHER" id="PTHR47936">
    <property type="entry name" value="PPR_LONG DOMAIN-CONTAINING PROTEIN"/>
    <property type="match status" value="1"/>
</dbReference>
<dbReference type="InterPro" id="IPR011990">
    <property type="entry name" value="TPR-like_helical_dom_sf"/>
</dbReference>
<sequence>MLSRVARSSATVARRWRVGALKSRARLPVPLTRAPHLCTTGRSFAAGARDRNDAQVDNVKVRGIKLRELVRQPWVEMQQCYGHTEMTKVRLALPIVWKGLAEDAAKAKVALNVVEEFYEAARHCRLTKLQRDVFSYMETHYLERVSFEMYGQMFNLLVFTKDPQRMRAIFERAMTKYDPERGQTPPEIVYRLGITAAIALQNYGQVKMLMRDMETKGIKPSVEIVSRVMVAQAQNGDVKTVVAAAEKLNPLDGQKWHEADINRIITSLGIAGNPDAAFDFYRKSQMRLSPQTCMKLMLVCRGNSRSTHALAILANRRRFGLKMQPAQYSTLLEIIEELGIGGAPANELALVLEEMRDNGIQFTDRVLALIARNQQHLHGTAFTLAPSFSSVGDGKVEVELESLERTKEVDKVLLLELLDSRKFASAAALVNSYLVPVSEKMMSGDRIEEATSPGEKPAIVPSWLADIAIEAYSQNCEKDKVCSLLRGFLCVRGDFKHALSRIVGVYGGKGNHRDSRMAYEAFLAMQVQGLQIYRVRDALTRFKQYHDAKAAFELLRQVSGQIAKALLDTNGIEIAAKNQEDFMRALERSGELNFDSVRAVRDILRILVASKKLDMVTTALDLLKSDGIPIRNADYETIFSAMGKANDGVVKVYSVEDYVEVWEDMIRRSVAPNKAVLRIVTPVLCTTEDADDTSDKREQRLAAVINGYQQAARDRRDNYVLPTACFTTLLEAAAETGSVEDMNAIHTGAVRALRASMNKRHQSLAEHSKLLDTWQAIKSKKAAAASDSEAI</sequence>
<dbReference type="AlphaFoldDB" id="A0A9W6Y0L0"/>
<dbReference type="GO" id="GO:0009507">
    <property type="term" value="C:chloroplast"/>
    <property type="evidence" value="ECO:0007669"/>
    <property type="project" value="TreeGrafter"/>
</dbReference>
<evidence type="ECO:0000313" key="3">
    <source>
        <dbReference type="Proteomes" id="UP001165121"/>
    </source>
</evidence>
<evidence type="ECO:0000256" key="1">
    <source>
        <dbReference type="ARBA" id="ARBA00022737"/>
    </source>
</evidence>
<dbReference type="GO" id="GO:0031930">
    <property type="term" value="P:mitochondria-nucleus signaling pathway"/>
    <property type="evidence" value="ECO:0007669"/>
    <property type="project" value="TreeGrafter"/>
</dbReference>
<keyword evidence="1" id="KW-0677">Repeat</keyword>
<keyword evidence="3" id="KW-1185">Reference proteome</keyword>
<organism evidence="2 3">
    <name type="scientific">Phytophthora fragariaefolia</name>
    <dbReference type="NCBI Taxonomy" id="1490495"/>
    <lineage>
        <taxon>Eukaryota</taxon>
        <taxon>Sar</taxon>
        <taxon>Stramenopiles</taxon>
        <taxon>Oomycota</taxon>
        <taxon>Peronosporomycetes</taxon>
        <taxon>Peronosporales</taxon>
        <taxon>Peronosporaceae</taxon>
        <taxon>Phytophthora</taxon>
    </lineage>
</organism>
<evidence type="ECO:0000313" key="2">
    <source>
        <dbReference type="EMBL" id="GMF49946.1"/>
    </source>
</evidence>
<dbReference type="Gene3D" id="1.25.40.10">
    <property type="entry name" value="Tetratricopeptide repeat domain"/>
    <property type="match status" value="1"/>
</dbReference>
<name>A0A9W6Y0L0_9STRA</name>
<gene>
    <name evidence="2" type="ORF">Pfra01_001979800</name>
</gene>
<dbReference type="OrthoDB" id="185373at2759"/>
<dbReference type="Proteomes" id="UP001165121">
    <property type="component" value="Unassembled WGS sequence"/>
</dbReference>
<proteinExistence type="predicted"/>
<dbReference type="EMBL" id="BSXT01002637">
    <property type="protein sequence ID" value="GMF49946.1"/>
    <property type="molecule type" value="Genomic_DNA"/>
</dbReference>
<dbReference type="PANTHER" id="PTHR47936:SF1">
    <property type="entry name" value="PENTATRICOPEPTIDE REPEAT-CONTAINING PROTEIN GUN1, CHLOROPLASTIC"/>
    <property type="match status" value="1"/>
</dbReference>
<protein>
    <submittedName>
        <fullName evidence="2">Unnamed protein product</fullName>
    </submittedName>
</protein>